<dbReference type="PANTHER" id="PTHR46124:SF3">
    <property type="entry name" value="HYDROLASE"/>
    <property type="match status" value="1"/>
</dbReference>
<reference evidence="4" key="1">
    <citation type="submission" date="2021-02" db="EMBL/GenBank/DDBJ databases">
        <authorList>
            <person name="Dougan E. K."/>
            <person name="Rhodes N."/>
            <person name="Thang M."/>
            <person name="Chan C."/>
        </authorList>
    </citation>
    <scope>NUCLEOTIDE SEQUENCE</scope>
</reference>
<dbReference type="GO" id="GO:0005829">
    <property type="term" value="C:cytosol"/>
    <property type="evidence" value="ECO:0007669"/>
    <property type="project" value="TreeGrafter"/>
</dbReference>
<dbReference type="PANTHER" id="PTHR46124">
    <property type="entry name" value="D-AMINOACYL-TRNA DEACYLASE"/>
    <property type="match status" value="1"/>
</dbReference>
<dbReference type="EMBL" id="CAJNJA010048230">
    <property type="protein sequence ID" value="CAE7829719.1"/>
    <property type="molecule type" value="Genomic_DNA"/>
</dbReference>
<dbReference type="InterPro" id="IPR001130">
    <property type="entry name" value="TatD-like"/>
</dbReference>
<dbReference type="InterPro" id="IPR018228">
    <property type="entry name" value="DNase_TatD-rel_CS"/>
</dbReference>
<evidence type="ECO:0000256" key="2">
    <source>
        <dbReference type="PIRSR" id="PIRSR005902-1"/>
    </source>
</evidence>
<feature type="binding site" evidence="2">
    <location>
        <position position="137"/>
    </location>
    <ligand>
        <name>a divalent metal cation</name>
        <dbReference type="ChEBI" id="CHEBI:60240"/>
        <label>2</label>
    </ligand>
</feature>
<feature type="binding site" evidence="2">
    <location>
        <position position="77"/>
    </location>
    <ligand>
        <name>a divalent metal cation</name>
        <dbReference type="ChEBI" id="CHEBI:60240"/>
        <label>1</label>
    </ligand>
</feature>
<accession>A0A812ZKB8</accession>
<feature type="non-terminal residue" evidence="4">
    <location>
        <position position="296"/>
    </location>
</feature>
<dbReference type="GO" id="GO:0046872">
    <property type="term" value="F:metal ion binding"/>
    <property type="evidence" value="ECO:0007669"/>
    <property type="project" value="UniProtKB-KW"/>
</dbReference>
<keyword evidence="5" id="KW-1185">Reference proteome</keyword>
<feature type="region of interest" description="Disordered" evidence="3">
    <location>
        <begin position="270"/>
        <end position="296"/>
    </location>
</feature>
<sequence length="296" mass="32465">EVLARARTAGVQGILVCSTSPSDMLRVIQLREDHPQEIHACLGIHPLDDSCDMQAWHVARDMIMSEHRQRGLAALGERLDREHEPPARIGLDFSRPLLKQKAASRGSKEADVRAAQISLFKAHLDLARELDLPVNVHSRNAEKEAVDILTRYDDVRGVMHAFKGAAALAVQASKTGRLWFSFPPSLVYKWEYQEAVKALPLERLLLETDSPSLAAAGPKARNEPGFIRAAAEKMAELKGVTLEEVASVTTQNAVYLFGKASPRLQACAVPAAPDTSSGKASRWRRDAKVREVPASS</sequence>
<feature type="binding site" evidence="2">
    <location>
        <position position="160"/>
    </location>
    <ligand>
        <name>a divalent metal cation</name>
        <dbReference type="ChEBI" id="CHEBI:60240"/>
        <label>2</label>
    </ligand>
</feature>
<dbReference type="Gene3D" id="3.20.20.140">
    <property type="entry name" value="Metal-dependent hydrolases"/>
    <property type="match status" value="1"/>
</dbReference>
<keyword evidence="2" id="KW-0479">Metal-binding</keyword>
<keyword evidence="1" id="KW-0378">Hydrolase</keyword>
<protein>
    <submittedName>
        <fullName evidence="4">Tatdn3-a protein</fullName>
    </submittedName>
</protein>
<dbReference type="PROSITE" id="PS01091">
    <property type="entry name" value="TATD_3"/>
    <property type="match status" value="1"/>
</dbReference>
<dbReference type="CDD" id="cd01310">
    <property type="entry name" value="TatD_DNAse"/>
    <property type="match status" value="1"/>
</dbReference>
<dbReference type="GO" id="GO:0016788">
    <property type="term" value="F:hydrolase activity, acting on ester bonds"/>
    <property type="evidence" value="ECO:0007669"/>
    <property type="project" value="InterPro"/>
</dbReference>
<evidence type="ECO:0000313" key="5">
    <source>
        <dbReference type="Proteomes" id="UP000601435"/>
    </source>
</evidence>
<dbReference type="InterPro" id="IPR032466">
    <property type="entry name" value="Metal_Hydrolase"/>
</dbReference>
<dbReference type="PIRSF" id="PIRSF005902">
    <property type="entry name" value="DNase_TatD"/>
    <property type="match status" value="1"/>
</dbReference>
<organism evidence="4 5">
    <name type="scientific">Symbiodinium necroappetens</name>
    <dbReference type="NCBI Taxonomy" id="1628268"/>
    <lineage>
        <taxon>Eukaryota</taxon>
        <taxon>Sar</taxon>
        <taxon>Alveolata</taxon>
        <taxon>Dinophyceae</taxon>
        <taxon>Suessiales</taxon>
        <taxon>Symbiodiniaceae</taxon>
        <taxon>Symbiodinium</taxon>
    </lineage>
</organism>
<dbReference type="OrthoDB" id="449394at2759"/>
<name>A0A812ZKB8_9DINO</name>
<dbReference type="Pfam" id="PF01026">
    <property type="entry name" value="TatD_DNase"/>
    <property type="match status" value="1"/>
</dbReference>
<dbReference type="SUPFAM" id="SSF51556">
    <property type="entry name" value="Metallo-dependent hydrolases"/>
    <property type="match status" value="1"/>
</dbReference>
<feature type="compositionally biased region" description="Basic and acidic residues" evidence="3">
    <location>
        <begin position="283"/>
        <end position="296"/>
    </location>
</feature>
<dbReference type="AlphaFoldDB" id="A0A812ZKB8"/>
<proteinExistence type="predicted"/>
<evidence type="ECO:0000313" key="4">
    <source>
        <dbReference type="EMBL" id="CAE7829719.1"/>
    </source>
</evidence>
<dbReference type="Proteomes" id="UP000601435">
    <property type="component" value="Unassembled WGS sequence"/>
</dbReference>
<feature type="binding site" evidence="2">
    <location>
        <position position="209"/>
    </location>
    <ligand>
        <name>a divalent metal cation</name>
        <dbReference type="ChEBI" id="CHEBI:60240"/>
        <label>1</label>
    </ligand>
</feature>
<evidence type="ECO:0000256" key="3">
    <source>
        <dbReference type="SAM" id="MobiDB-lite"/>
    </source>
</evidence>
<gene>
    <name evidence="4" type="primary">tatdn3-a</name>
    <name evidence="4" type="ORF">SNEC2469_LOCUS24798</name>
</gene>
<evidence type="ECO:0000256" key="1">
    <source>
        <dbReference type="ARBA" id="ARBA00022801"/>
    </source>
</evidence>
<comment type="caution">
    <text evidence="4">The sequence shown here is derived from an EMBL/GenBank/DDBJ whole genome shotgun (WGS) entry which is preliminary data.</text>
</comment>